<evidence type="ECO:0008006" key="4">
    <source>
        <dbReference type="Google" id="ProtNLM"/>
    </source>
</evidence>
<dbReference type="PANTHER" id="PTHR31579">
    <property type="entry name" value="OS03G0796600 PROTEIN"/>
    <property type="match status" value="1"/>
</dbReference>
<dbReference type="InParanoid" id="A0A7J7D4N4"/>
<organism evidence="2 3">
    <name type="scientific">Tripterygium wilfordii</name>
    <name type="common">Thunder God vine</name>
    <dbReference type="NCBI Taxonomy" id="458696"/>
    <lineage>
        <taxon>Eukaryota</taxon>
        <taxon>Viridiplantae</taxon>
        <taxon>Streptophyta</taxon>
        <taxon>Embryophyta</taxon>
        <taxon>Tracheophyta</taxon>
        <taxon>Spermatophyta</taxon>
        <taxon>Magnoliopsida</taxon>
        <taxon>eudicotyledons</taxon>
        <taxon>Gunneridae</taxon>
        <taxon>Pentapetalae</taxon>
        <taxon>rosids</taxon>
        <taxon>fabids</taxon>
        <taxon>Celastrales</taxon>
        <taxon>Celastraceae</taxon>
        <taxon>Tripterygium</taxon>
    </lineage>
</organism>
<dbReference type="PANTHER" id="PTHR31579:SF84">
    <property type="entry name" value="F21O3.6 PROTEIN"/>
    <property type="match status" value="1"/>
</dbReference>
<dbReference type="AlphaFoldDB" id="A0A7J7D4N4"/>
<reference evidence="2 3" key="1">
    <citation type="journal article" date="2020" name="Nat. Commun.">
        <title>Genome of Tripterygium wilfordii and identification of cytochrome P450 involved in triptolide biosynthesis.</title>
        <authorList>
            <person name="Tu L."/>
            <person name="Su P."/>
            <person name="Zhang Z."/>
            <person name="Gao L."/>
            <person name="Wang J."/>
            <person name="Hu T."/>
            <person name="Zhou J."/>
            <person name="Zhang Y."/>
            <person name="Zhao Y."/>
            <person name="Liu Y."/>
            <person name="Song Y."/>
            <person name="Tong Y."/>
            <person name="Lu Y."/>
            <person name="Yang J."/>
            <person name="Xu C."/>
            <person name="Jia M."/>
            <person name="Peters R.J."/>
            <person name="Huang L."/>
            <person name="Gao W."/>
        </authorList>
    </citation>
    <scope>NUCLEOTIDE SEQUENCE [LARGE SCALE GENOMIC DNA]</scope>
    <source>
        <strain evidence="3">cv. XIE 37</strain>
        <tissue evidence="2">Leaf</tissue>
    </source>
</reference>
<comment type="caution">
    <text evidence="2">The sequence shown here is derived from an EMBL/GenBank/DDBJ whole genome shotgun (WGS) entry which is preliminary data.</text>
</comment>
<evidence type="ECO:0000313" key="2">
    <source>
        <dbReference type="EMBL" id="KAF5741300.1"/>
    </source>
</evidence>
<evidence type="ECO:0000256" key="1">
    <source>
        <dbReference type="SAM" id="MobiDB-lite"/>
    </source>
</evidence>
<feature type="compositionally biased region" description="Basic and acidic residues" evidence="1">
    <location>
        <begin position="9"/>
        <end position="19"/>
    </location>
</feature>
<proteinExistence type="predicted"/>
<accession>A0A7J7D4N4</accession>
<dbReference type="OrthoDB" id="548115at2759"/>
<evidence type="ECO:0000313" key="3">
    <source>
        <dbReference type="Proteomes" id="UP000593562"/>
    </source>
</evidence>
<dbReference type="FunCoup" id="A0A7J7D4N4">
    <property type="interactions" value="28"/>
</dbReference>
<dbReference type="NCBIfam" id="TIGR01615">
    <property type="entry name" value="A_thal_3542"/>
    <property type="match status" value="1"/>
</dbReference>
<name>A0A7J7D4N4_TRIWF</name>
<dbReference type="Proteomes" id="UP000593562">
    <property type="component" value="Unassembled WGS sequence"/>
</dbReference>
<sequence length="289" mass="32547">MAGFRRAKRVTDPLDDNARARIFGGQGQLSSVSSGSEHSGDDDTPCLSELVHGFLEEDADSEKPGYDSSSDRVDSVTDCVESVLDILKSTTNSDVDSYKNLLSNHVMKAMEVFSCLRSEKPMLRRNVMSFLRELGHNAAICKSKWDSSGGITAGSYEYLDVVVQSKTSSKKQNRYTIDLDFASEFEIARPTSQYSRLMQSLPVVFVGRSEDLKRIVRAMCDATRRSLKSRDLSVPPWRKNRYMQNKWFSPYRRTTNLVPANTFTPANVVKCRFVGFDDAVSGRLFVRTR</sequence>
<dbReference type="Pfam" id="PF04720">
    <property type="entry name" value="PDDEXK_6"/>
    <property type="match status" value="1"/>
</dbReference>
<dbReference type="InterPro" id="IPR006502">
    <property type="entry name" value="PDDEXK-like"/>
</dbReference>
<gene>
    <name evidence="2" type="ORF">HS088_TW10G00296</name>
</gene>
<feature type="compositionally biased region" description="Low complexity" evidence="1">
    <location>
        <begin position="28"/>
        <end position="37"/>
    </location>
</feature>
<protein>
    <recommendedName>
        <fullName evidence="4">DUF506 family protein</fullName>
    </recommendedName>
</protein>
<dbReference type="EMBL" id="JAAARO010000010">
    <property type="protein sequence ID" value="KAF5741300.1"/>
    <property type="molecule type" value="Genomic_DNA"/>
</dbReference>
<feature type="region of interest" description="Disordered" evidence="1">
    <location>
        <begin position="1"/>
        <end position="47"/>
    </location>
</feature>
<keyword evidence="3" id="KW-1185">Reference proteome</keyword>